<evidence type="ECO:0000313" key="1">
    <source>
        <dbReference type="EMBL" id="TQV89706.1"/>
    </source>
</evidence>
<reference evidence="1 2" key="1">
    <citation type="submission" date="2019-07" db="EMBL/GenBank/DDBJ databases">
        <title>Draft genome for Aliikangiella sp. M105.</title>
        <authorList>
            <person name="Wang G."/>
        </authorList>
    </citation>
    <scope>NUCLEOTIDE SEQUENCE [LARGE SCALE GENOMIC DNA]</scope>
    <source>
        <strain evidence="1 2">M105</strain>
    </source>
</reference>
<dbReference type="Proteomes" id="UP000315439">
    <property type="component" value="Unassembled WGS sequence"/>
</dbReference>
<dbReference type="Gene3D" id="1.10.10.710">
    <property type="entry name" value="PSPTO_1197 like"/>
    <property type="match status" value="1"/>
</dbReference>
<dbReference type="AlphaFoldDB" id="A0A545UJR9"/>
<dbReference type="InterPro" id="IPR038627">
    <property type="entry name" value="YebG-like_sf"/>
</dbReference>
<proteinExistence type="predicted"/>
<sequence>MAVVTLYMSDRDQNKTFTDKKEADNYDKMLELAENVSLWMEKEIPGLNEEQVESIGMLLAENKETLLKALKGKPELLIQSEEDKENVTPISASA</sequence>
<keyword evidence="2" id="KW-1185">Reference proteome</keyword>
<gene>
    <name evidence="1" type="ORF">FLL46_02150</name>
</gene>
<comment type="caution">
    <text evidence="1">The sequence shown here is derived from an EMBL/GenBank/DDBJ whole genome shotgun (WGS) entry which is preliminary data.</text>
</comment>
<dbReference type="EMBL" id="VIKS01000001">
    <property type="protein sequence ID" value="TQV89706.1"/>
    <property type="molecule type" value="Genomic_DNA"/>
</dbReference>
<accession>A0A545UJR9</accession>
<dbReference type="RefSeq" id="WP_142891770.1">
    <property type="nucleotide sequence ID" value="NZ_ML660160.1"/>
</dbReference>
<dbReference type="Pfam" id="PF07130">
    <property type="entry name" value="YebG"/>
    <property type="match status" value="1"/>
</dbReference>
<evidence type="ECO:0000313" key="2">
    <source>
        <dbReference type="Proteomes" id="UP000315439"/>
    </source>
</evidence>
<dbReference type="OrthoDB" id="6415307at2"/>
<protein>
    <recommendedName>
        <fullName evidence="3">YebG family protein</fullName>
    </recommendedName>
</protein>
<name>A0A545UJR9_9GAMM</name>
<evidence type="ECO:0008006" key="3">
    <source>
        <dbReference type="Google" id="ProtNLM"/>
    </source>
</evidence>
<dbReference type="InterPro" id="IPR009813">
    <property type="entry name" value="Uncharacterised_YebG"/>
</dbReference>
<organism evidence="1 2">
    <name type="scientific">Aliikangiella coralliicola</name>
    <dbReference type="NCBI Taxonomy" id="2592383"/>
    <lineage>
        <taxon>Bacteria</taxon>
        <taxon>Pseudomonadati</taxon>
        <taxon>Pseudomonadota</taxon>
        <taxon>Gammaproteobacteria</taxon>
        <taxon>Oceanospirillales</taxon>
        <taxon>Pleioneaceae</taxon>
        <taxon>Aliikangiella</taxon>
    </lineage>
</organism>